<dbReference type="KEGG" id="tim:GMBLW1_31380"/>
<sequence>MKREAFFNLRDELKSLPVKEGSVELKFLANADYIIAQLNYNAATLTISKDVEVLIKIEGKLTPTTLKPGTVLFRSDATRYVVLHEAAHYRQMAELGLDAYRSQGQLARETHVHKYLMQRKHLLSEREIADAK</sequence>
<name>A0A6C2YIL1_9BACT</name>
<dbReference type="EMBL" id="LR586016">
    <property type="protein sequence ID" value="VIP00822.1"/>
    <property type="molecule type" value="Genomic_DNA"/>
</dbReference>
<feature type="domain" description="Tox-MPTase4" evidence="1">
    <location>
        <begin position="65"/>
        <end position="131"/>
    </location>
</feature>
<evidence type="ECO:0000313" key="2">
    <source>
        <dbReference type="EMBL" id="VIP00822.1"/>
    </source>
</evidence>
<reference evidence="2" key="1">
    <citation type="submission" date="2019-04" db="EMBL/GenBank/DDBJ databases">
        <authorList>
            <consortium name="Science for Life Laboratories"/>
        </authorList>
    </citation>
    <scope>NUCLEOTIDE SEQUENCE</scope>
    <source>
        <strain evidence="2">MBLW1</strain>
    </source>
</reference>
<dbReference type="InterPro" id="IPR028912">
    <property type="entry name" value="Tox-MPTase4_dom"/>
</dbReference>
<organism evidence="2">
    <name type="scientific">Tuwongella immobilis</name>
    <dbReference type="NCBI Taxonomy" id="692036"/>
    <lineage>
        <taxon>Bacteria</taxon>
        <taxon>Pseudomonadati</taxon>
        <taxon>Planctomycetota</taxon>
        <taxon>Planctomycetia</taxon>
        <taxon>Gemmatales</taxon>
        <taxon>Gemmataceae</taxon>
        <taxon>Tuwongella</taxon>
    </lineage>
</organism>
<evidence type="ECO:0000313" key="3">
    <source>
        <dbReference type="Proteomes" id="UP000464378"/>
    </source>
</evidence>
<dbReference type="InParanoid" id="A0A6C2YIL1"/>
<dbReference type="Pfam" id="PF15640">
    <property type="entry name" value="Tox-MPTase4"/>
    <property type="match status" value="1"/>
</dbReference>
<keyword evidence="3" id="KW-1185">Reference proteome</keyword>
<dbReference type="Proteomes" id="UP000464378">
    <property type="component" value="Chromosome"/>
</dbReference>
<dbReference type="AlphaFoldDB" id="A0A6C2YIL1"/>
<evidence type="ECO:0000259" key="1">
    <source>
        <dbReference type="Pfam" id="PF15640"/>
    </source>
</evidence>
<dbReference type="EMBL" id="LR593887">
    <property type="protein sequence ID" value="VTR97062.1"/>
    <property type="molecule type" value="Genomic_DNA"/>
</dbReference>
<protein>
    <recommendedName>
        <fullName evidence="1">Tox-MPTase4 domain-containing protein</fullName>
    </recommendedName>
</protein>
<gene>
    <name evidence="2" type="ORF">GMBLW1_31380</name>
</gene>
<accession>A0A6C2YIL1</accession>
<proteinExistence type="predicted"/>